<accession>A0A699HC58</accession>
<dbReference type="AlphaFoldDB" id="A0A699HC58"/>
<gene>
    <name evidence="1" type="ORF">Tci_364964</name>
</gene>
<comment type="caution">
    <text evidence="1">The sequence shown here is derived from an EMBL/GenBank/DDBJ whole genome shotgun (WGS) entry which is preliminary data.</text>
</comment>
<name>A0A699HC58_TANCI</name>
<proteinExistence type="predicted"/>
<protein>
    <submittedName>
        <fullName evidence="1">Uncharacterized protein</fullName>
    </submittedName>
</protein>
<organism evidence="1">
    <name type="scientific">Tanacetum cinerariifolium</name>
    <name type="common">Dalmatian daisy</name>
    <name type="synonym">Chrysanthemum cinerariifolium</name>
    <dbReference type="NCBI Taxonomy" id="118510"/>
    <lineage>
        <taxon>Eukaryota</taxon>
        <taxon>Viridiplantae</taxon>
        <taxon>Streptophyta</taxon>
        <taxon>Embryophyta</taxon>
        <taxon>Tracheophyta</taxon>
        <taxon>Spermatophyta</taxon>
        <taxon>Magnoliopsida</taxon>
        <taxon>eudicotyledons</taxon>
        <taxon>Gunneridae</taxon>
        <taxon>Pentapetalae</taxon>
        <taxon>asterids</taxon>
        <taxon>campanulids</taxon>
        <taxon>Asterales</taxon>
        <taxon>Asteraceae</taxon>
        <taxon>Asteroideae</taxon>
        <taxon>Anthemideae</taxon>
        <taxon>Anthemidinae</taxon>
        <taxon>Tanacetum</taxon>
    </lineage>
</organism>
<dbReference type="EMBL" id="BKCJ010139721">
    <property type="protein sequence ID" value="GEX92989.1"/>
    <property type="molecule type" value="Genomic_DNA"/>
</dbReference>
<evidence type="ECO:0000313" key="1">
    <source>
        <dbReference type="EMBL" id="GEX92989.1"/>
    </source>
</evidence>
<reference evidence="1" key="1">
    <citation type="journal article" date="2019" name="Sci. Rep.">
        <title>Draft genome of Tanacetum cinerariifolium, the natural source of mosquito coil.</title>
        <authorList>
            <person name="Yamashiro T."/>
            <person name="Shiraishi A."/>
            <person name="Satake H."/>
            <person name="Nakayama K."/>
        </authorList>
    </citation>
    <scope>NUCLEOTIDE SEQUENCE</scope>
</reference>
<sequence length="333" mass="37767">MKELQLDDKLNFVEEPVEIMDREVKQLKQSRLELSDAQQEHALTVESLAPRLAALKVELCPEKNSGSTTIYVDISLSDFDHFHFKSDLDPGELTSIVDSRICENVSSMTNVNLPFEDNQSPLFAYVVWIFLPFLTYPVAAPYLLSSGDEDIILDPSISIYHSFMSGVSHRSGTFMKFNVYPNHLNESPIEILSSTCVVIELKKHKMGLRARIEGWIALTQETQLKWPRAPRTTIKYYGVAGDDYEGAPVFDDNYEEAPVFDDDQFKEESMPVYDTDFEDAIEEEEEFARKGGFDVEEDNIEDVVVVANDLCSSMIQTSINVNFSKTVDSNPLE</sequence>